<organism evidence="1 2">
    <name type="scientific">Chitinimonas prasina</name>
    <dbReference type="NCBI Taxonomy" id="1434937"/>
    <lineage>
        <taxon>Bacteria</taxon>
        <taxon>Pseudomonadati</taxon>
        <taxon>Pseudomonadota</taxon>
        <taxon>Betaproteobacteria</taxon>
        <taxon>Neisseriales</taxon>
        <taxon>Chitinibacteraceae</taxon>
        <taxon>Chitinimonas</taxon>
    </lineage>
</organism>
<dbReference type="Proteomes" id="UP001156706">
    <property type="component" value="Unassembled WGS sequence"/>
</dbReference>
<accession>A0ABQ5YJJ3</accession>
<gene>
    <name evidence="1" type="ORF">GCM10007907_22460</name>
</gene>
<reference evidence="2" key="1">
    <citation type="journal article" date="2019" name="Int. J. Syst. Evol. Microbiol.">
        <title>The Global Catalogue of Microorganisms (GCM) 10K type strain sequencing project: providing services to taxonomists for standard genome sequencing and annotation.</title>
        <authorList>
            <consortium name="The Broad Institute Genomics Platform"/>
            <consortium name="The Broad Institute Genome Sequencing Center for Infectious Disease"/>
            <person name="Wu L."/>
            <person name="Ma J."/>
        </authorList>
    </citation>
    <scope>NUCLEOTIDE SEQUENCE [LARGE SCALE GENOMIC DNA]</scope>
    <source>
        <strain evidence="2">NBRC 110044</strain>
    </source>
</reference>
<name>A0ABQ5YJJ3_9NEIS</name>
<proteinExistence type="predicted"/>
<keyword evidence="2" id="KW-1185">Reference proteome</keyword>
<evidence type="ECO:0000313" key="2">
    <source>
        <dbReference type="Proteomes" id="UP001156706"/>
    </source>
</evidence>
<sequence>MNISETLISPTELKPVREWVARMASPLGIPLAGRSTAELVGAVEQAVSQWQQGRPPKAAEVKPEDLHIVLGTIWGEQLIAQFDWLWVNLTFHDFNDWSSLAVVSPDRALMILPYAYVCLCRDDQAVAVNMLAAFNVIGRQTLPAAAPGSYSNVMDTLAN</sequence>
<protein>
    <submittedName>
        <fullName evidence="1">Uncharacterized protein</fullName>
    </submittedName>
</protein>
<dbReference type="RefSeq" id="WP_284196557.1">
    <property type="nucleotide sequence ID" value="NZ_BSOG01000002.1"/>
</dbReference>
<evidence type="ECO:0000313" key="1">
    <source>
        <dbReference type="EMBL" id="GLR13456.1"/>
    </source>
</evidence>
<comment type="caution">
    <text evidence="1">The sequence shown here is derived from an EMBL/GenBank/DDBJ whole genome shotgun (WGS) entry which is preliminary data.</text>
</comment>
<dbReference type="EMBL" id="BSOG01000002">
    <property type="protein sequence ID" value="GLR13456.1"/>
    <property type="molecule type" value="Genomic_DNA"/>
</dbReference>